<organism evidence="2 3">
    <name type="scientific">Hibiscus sabdariffa</name>
    <name type="common">roselle</name>
    <dbReference type="NCBI Taxonomy" id="183260"/>
    <lineage>
        <taxon>Eukaryota</taxon>
        <taxon>Viridiplantae</taxon>
        <taxon>Streptophyta</taxon>
        <taxon>Embryophyta</taxon>
        <taxon>Tracheophyta</taxon>
        <taxon>Spermatophyta</taxon>
        <taxon>Magnoliopsida</taxon>
        <taxon>eudicotyledons</taxon>
        <taxon>Gunneridae</taxon>
        <taxon>Pentapetalae</taxon>
        <taxon>rosids</taxon>
        <taxon>malvids</taxon>
        <taxon>Malvales</taxon>
        <taxon>Malvaceae</taxon>
        <taxon>Malvoideae</taxon>
        <taxon>Hibiscus</taxon>
    </lineage>
</organism>
<dbReference type="Proteomes" id="UP001472677">
    <property type="component" value="Unassembled WGS sequence"/>
</dbReference>
<gene>
    <name evidence="2" type="ORF">V6N12_031725</name>
</gene>
<evidence type="ECO:0000313" key="3">
    <source>
        <dbReference type="Proteomes" id="UP001472677"/>
    </source>
</evidence>
<proteinExistence type="predicted"/>
<evidence type="ECO:0000256" key="1">
    <source>
        <dbReference type="SAM" id="MobiDB-lite"/>
    </source>
</evidence>
<name>A0ABR2DVC8_9ROSI</name>
<evidence type="ECO:0000313" key="2">
    <source>
        <dbReference type="EMBL" id="KAK8547591.1"/>
    </source>
</evidence>
<keyword evidence="3" id="KW-1185">Reference proteome</keyword>
<comment type="caution">
    <text evidence="2">The sequence shown here is derived from an EMBL/GenBank/DDBJ whole genome shotgun (WGS) entry which is preliminary data.</text>
</comment>
<reference evidence="2 3" key="1">
    <citation type="journal article" date="2024" name="G3 (Bethesda)">
        <title>Genome assembly of Hibiscus sabdariffa L. provides insights into metabolisms of medicinal natural products.</title>
        <authorList>
            <person name="Kim T."/>
        </authorList>
    </citation>
    <scope>NUCLEOTIDE SEQUENCE [LARGE SCALE GENOMIC DNA]</scope>
    <source>
        <strain evidence="2">TK-2024</strain>
        <tissue evidence="2">Old leaves</tissue>
    </source>
</reference>
<protein>
    <submittedName>
        <fullName evidence="2">Uncharacterized protein</fullName>
    </submittedName>
</protein>
<dbReference type="EMBL" id="JBBPBM010000022">
    <property type="protein sequence ID" value="KAK8547591.1"/>
    <property type="molecule type" value="Genomic_DNA"/>
</dbReference>
<sequence length="150" mass="15232">MGQFPSIAGSHGSGSKGPMACEPTRSAAGLVTAGSESGHRFELEGLAMMVSEWLGVSSMVMVAVSEKRVMVGEGGSFGSDGKLEMGKGDGSVMIMLGEDETKVHGCWEEPRVLAGSAGTKGGSSPGSPLGCEWGKWMGASMGVGLKCDTL</sequence>
<feature type="region of interest" description="Disordered" evidence="1">
    <location>
        <begin position="1"/>
        <end position="23"/>
    </location>
</feature>
<accession>A0ABR2DVC8</accession>